<dbReference type="Gene3D" id="3.50.50.60">
    <property type="entry name" value="FAD/NAD(P)-binding domain"/>
    <property type="match status" value="1"/>
</dbReference>
<name>K4KH12_SIMAS</name>
<feature type="binding site" evidence="2">
    <location>
        <position position="332"/>
    </location>
    <ligand>
        <name>FAD</name>
        <dbReference type="ChEBI" id="CHEBI:57692"/>
    </ligand>
</feature>
<dbReference type="OrthoDB" id="6278312at2"/>
<evidence type="ECO:0000313" key="3">
    <source>
        <dbReference type="EMBL" id="AFU98286.1"/>
    </source>
</evidence>
<keyword evidence="2" id="KW-0274">FAD</keyword>
<evidence type="ECO:0000313" key="4">
    <source>
        <dbReference type="Proteomes" id="UP000000466"/>
    </source>
</evidence>
<dbReference type="eggNOG" id="COG0654">
    <property type="taxonomic scope" value="Bacteria"/>
</dbReference>
<proteinExistence type="predicted"/>
<evidence type="ECO:0000256" key="1">
    <source>
        <dbReference type="PIRSR" id="PIRSR011396-1"/>
    </source>
</evidence>
<dbReference type="PIRSF" id="PIRSF011396">
    <property type="entry name" value="Trp_halogenase"/>
    <property type="match status" value="1"/>
</dbReference>
<keyword evidence="4" id="KW-1185">Reference proteome</keyword>
<dbReference type="STRING" id="1117647.M5M_05405"/>
<dbReference type="InterPro" id="IPR033856">
    <property type="entry name" value="Trp_halogen"/>
</dbReference>
<dbReference type="InterPro" id="IPR006905">
    <property type="entry name" value="Flavin_halogenase"/>
</dbReference>
<dbReference type="InterPro" id="IPR036188">
    <property type="entry name" value="FAD/NAD-bd_sf"/>
</dbReference>
<protein>
    <submittedName>
        <fullName evidence="3">Tryptophan halogenase</fullName>
    </submittedName>
</protein>
<dbReference type="EMBL" id="CP003746">
    <property type="protein sequence ID" value="AFU98286.1"/>
    <property type="molecule type" value="Genomic_DNA"/>
</dbReference>
<dbReference type="GO" id="GO:0004497">
    <property type="term" value="F:monooxygenase activity"/>
    <property type="evidence" value="ECO:0007669"/>
    <property type="project" value="InterPro"/>
</dbReference>
<dbReference type="RefSeq" id="WP_015046459.1">
    <property type="nucleotide sequence ID" value="NC_018868.3"/>
</dbReference>
<feature type="binding site" evidence="2">
    <location>
        <begin position="11"/>
        <end position="14"/>
    </location>
    <ligand>
        <name>FAD</name>
        <dbReference type="ChEBI" id="CHEBI:57692"/>
    </ligand>
</feature>
<dbReference type="Pfam" id="PF04820">
    <property type="entry name" value="Trp_halogenase"/>
    <property type="match status" value="1"/>
</dbReference>
<dbReference type="SUPFAM" id="SSF51905">
    <property type="entry name" value="FAD/NAD(P)-binding domain"/>
    <property type="match status" value="1"/>
</dbReference>
<feature type="binding site" evidence="2">
    <location>
        <position position="345"/>
    </location>
    <ligand>
        <name>FAD</name>
        <dbReference type="ChEBI" id="CHEBI:57692"/>
    </ligand>
</feature>
<reference evidence="3 4" key="1">
    <citation type="journal article" date="2013" name="Genome Announc.">
        <title>Complete genome sequence of Simiduia agarivorans SA1(T), a marine bacterium able to degrade a variety of polysaccharides.</title>
        <authorList>
            <person name="Lin S.Y."/>
            <person name="Shieh W.Y."/>
            <person name="Chen J.S."/>
            <person name="Tang S.L."/>
        </authorList>
    </citation>
    <scope>NUCLEOTIDE SEQUENCE [LARGE SCALE GENOMIC DNA]</scope>
    <source>
        <strain evidence="4">DSM 21679 / JCM 13881 / BCRC 17597 / SA1</strain>
    </source>
</reference>
<feature type="binding site" evidence="2">
    <location>
        <position position="341"/>
    </location>
    <ligand>
        <name>L-tryptophan</name>
        <dbReference type="ChEBI" id="CHEBI:57912"/>
    </ligand>
</feature>
<keyword evidence="2" id="KW-0285">Flavoprotein</keyword>
<feature type="active site" evidence="1">
    <location>
        <position position="77"/>
    </location>
</feature>
<dbReference type="eggNOG" id="COG0644">
    <property type="taxonomic scope" value="Bacteria"/>
</dbReference>
<dbReference type="PANTHER" id="PTHR43747">
    <property type="entry name" value="FAD-BINDING PROTEIN"/>
    <property type="match status" value="1"/>
</dbReference>
<dbReference type="InterPro" id="IPR050816">
    <property type="entry name" value="Flavin-dep_Halogenase_NPB"/>
</dbReference>
<keyword evidence="2" id="KW-0547">Nucleotide-binding</keyword>
<dbReference type="KEGG" id="saga:M5M_05405"/>
<dbReference type="GO" id="GO:0000166">
    <property type="term" value="F:nucleotide binding"/>
    <property type="evidence" value="ECO:0007669"/>
    <property type="project" value="UniProtKB-KW"/>
</dbReference>
<evidence type="ECO:0000256" key="2">
    <source>
        <dbReference type="PIRSR" id="PIRSR011396-2"/>
    </source>
</evidence>
<feature type="binding site" evidence="2">
    <location>
        <position position="77"/>
    </location>
    <ligand>
        <name>7-chloro-L-tryptophan</name>
        <dbReference type="ChEBI" id="CHEBI:58713"/>
    </ligand>
</feature>
<dbReference type="PANTHER" id="PTHR43747:SF4">
    <property type="entry name" value="FLAVIN-DEPENDENT TRYPTOPHAN HALOGENASE"/>
    <property type="match status" value="1"/>
</dbReference>
<dbReference type="AlphaFoldDB" id="K4KH12"/>
<sequence length="506" mass="56292">MKTNRWIIVGGGTAGWIAASALAHQYRNQAVSITLVESSEIGTVGVGEAVIPPFITFIRNLGLDEQQFIAAVGGTFKLGIEFKNWRRQHHSYFHHFGDLGRPLNGNDFYHCFLHAGRAGDCGDLMDYAPSAVMARQHRFFLPFKLAPDSGLNGANYALHFDASRVAAELRRFACDAGVKRVDAKVERVLTDDAGTIQTLQLSTGEQLDGDYFIDCSGFRSLLLGQTLNIPYDDWSDLLPCNSAAAVQSEHTGDTPPYTTASAQDAGWIWRIPLQHRMGNGYVFSNDYISDDEACASLLAQLTGKPLHDPRILRFTTGMRQQLWAKNCIALGLAGGFLEPLESTAIHLVTRGVQFLLQLLPTVATTETQCQALAAEYNQRMRADYEEIRDFLVLHYCLTERDDSPFWRYVRDMPLPASLKHRLALFDASGQLPPENDELFRKPSWQAVLHGMGRRPAHYHPAVDQLDAAQVNQALNAARQQMANACQQLPTHNEFIQQFCATPQAAQ</sequence>
<gene>
    <name evidence="3" type="ordered locus">M5M_05405</name>
</gene>
<dbReference type="HOGENOM" id="CLU_022247_1_0_6"/>
<organism evidence="3 4">
    <name type="scientific">Simiduia agarivorans (strain DSM 21679 / JCM 13881 / BCRC 17597 / SA1)</name>
    <dbReference type="NCBI Taxonomy" id="1117647"/>
    <lineage>
        <taxon>Bacteria</taxon>
        <taxon>Pseudomonadati</taxon>
        <taxon>Pseudomonadota</taxon>
        <taxon>Gammaproteobacteria</taxon>
        <taxon>Cellvibrionales</taxon>
        <taxon>Cellvibrionaceae</taxon>
        <taxon>Simiduia</taxon>
    </lineage>
</organism>
<dbReference type="Proteomes" id="UP000000466">
    <property type="component" value="Chromosome"/>
</dbReference>
<accession>K4KH12</accession>
<feature type="binding site" evidence="2">
    <location>
        <position position="185"/>
    </location>
    <ligand>
        <name>FAD</name>
        <dbReference type="ChEBI" id="CHEBI:57692"/>
    </ligand>
</feature>